<feature type="region of interest" description="Disordered" evidence="7">
    <location>
        <begin position="417"/>
        <end position="447"/>
    </location>
</feature>
<dbReference type="GO" id="GO:0005634">
    <property type="term" value="C:nucleus"/>
    <property type="evidence" value="ECO:0007669"/>
    <property type="project" value="UniProtKB-SubCell"/>
</dbReference>
<evidence type="ECO:0000256" key="2">
    <source>
        <dbReference type="ARBA" id="ARBA00022723"/>
    </source>
</evidence>
<dbReference type="AlphaFoldDB" id="A0A2B7WHM5"/>
<keyword evidence="2" id="KW-0479">Metal-binding</keyword>
<dbReference type="Proteomes" id="UP000223968">
    <property type="component" value="Unassembled WGS sequence"/>
</dbReference>
<evidence type="ECO:0000313" key="9">
    <source>
        <dbReference type="EMBL" id="PGG96079.1"/>
    </source>
</evidence>
<dbReference type="STRING" id="1447875.A0A2B7WHM5"/>
<dbReference type="OrthoDB" id="5426798at2759"/>
<dbReference type="Gene3D" id="4.10.240.10">
    <property type="entry name" value="Zn(2)-C6 fungal-type DNA-binding domain"/>
    <property type="match status" value="1"/>
</dbReference>
<dbReference type="Pfam" id="PF00172">
    <property type="entry name" value="Zn_clus"/>
    <property type="match status" value="1"/>
</dbReference>
<feature type="compositionally biased region" description="Polar residues" evidence="7">
    <location>
        <begin position="89"/>
        <end position="111"/>
    </location>
</feature>
<keyword evidence="6" id="KW-0539">Nucleus</keyword>
<dbReference type="PROSITE" id="PS50048">
    <property type="entry name" value="ZN2_CY6_FUNGAL_2"/>
    <property type="match status" value="1"/>
</dbReference>
<feature type="compositionally biased region" description="Low complexity" evidence="7">
    <location>
        <begin position="351"/>
        <end position="361"/>
    </location>
</feature>
<keyword evidence="3" id="KW-0805">Transcription regulation</keyword>
<keyword evidence="4" id="KW-0238">DNA-binding</keyword>
<feature type="compositionally biased region" description="Polar residues" evidence="7">
    <location>
        <begin position="135"/>
        <end position="145"/>
    </location>
</feature>
<dbReference type="PANTHER" id="PTHR47338:SF11">
    <property type="entry name" value="ZN(II)2CYS6 TRANSCRIPTION FACTOR (EUROFUNG)"/>
    <property type="match status" value="1"/>
</dbReference>
<feature type="region of interest" description="Disordered" evidence="7">
    <location>
        <begin position="341"/>
        <end position="366"/>
    </location>
</feature>
<dbReference type="GO" id="GO:0000981">
    <property type="term" value="F:DNA-binding transcription factor activity, RNA polymerase II-specific"/>
    <property type="evidence" value="ECO:0007669"/>
    <property type="project" value="InterPro"/>
</dbReference>
<dbReference type="PROSITE" id="PS00463">
    <property type="entry name" value="ZN2_CY6_FUNGAL_1"/>
    <property type="match status" value="1"/>
</dbReference>
<comment type="caution">
    <text evidence="9">The sequence shown here is derived from an EMBL/GenBank/DDBJ whole genome shotgun (WGS) entry which is preliminary data.</text>
</comment>
<evidence type="ECO:0000256" key="3">
    <source>
        <dbReference type="ARBA" id="ARBA00023015"/>
    </source>
</evidence>
<gene>
    <name evidence="9" type="ORF">AJ79_09736</name>
</gene>
<evidence type="ECO:0000256" key="1">
    <source>
        <dbReference type="ARBA" id="ARBA00004123"/>
    </source>
</evidence>
<evidence type="ECO:0000256" key="7">
    <source>
        <dbReference type="SAM" id="MobiDB-lite"/>
    </source>
</evidence>
<evidence type="ECO:0000313" key="10">
    <source>
        <dbReference type="Proteomes" id="UP000223968"/>
    </source>
</evidence>
<reference evidence="9 10" key="1">
    <citation type="submission" date="2017-10" db="EMBL/GenBank/DDBJ databases">
        <title>Comparative genomics in systemic dimorphic fungi from Ajellomycetaceae.</title>
        <authorList>
            <person name="Munoz J.F."/>
            <person name="Mcewen J.G."/>
            <person name="Clay O.K."/>
            <person name="Cuomo C.A."/>
        </authorList>
    </citation>
    <scope>NUCLEOTIDE SEQUENCE [LARGE SCALE GENOMIC DNA]</scope>
    <source>
        <strain evidence="9 10">UAMH5409</strain>
    </source>
</reference>
<name>A0A2B7WHM5_9EURO</name>
<dbReference type="EMBL" id="PDNB01000296">
    <property type="protein sequence ID" value="PGG96079.1"/>
    <property type="molecule type" value="Genomic_DNA"/>
</dbReference>
<dbReference type="InterPro" id="IPR036864">
    <property type="entry name" value="Zn2-C6_fun-type_DNA-bd_sf"/>
</dbReference>
<dbReference type="GO" id="GO:0003677">
    <property type="term" value="F:DNA binding"/>
    <property type="evidence" value="ECO:0007669"/>
    <property type="project" value="UniProtKB-KW"/>
</dbReference>
<feature type="domain" description="Zn(2)-C6 fungal-type" evidence="8">
    <location>
        <begin position="309"/>
        <end position="339"/>
    </location>
</feature>
<accession>A0A2B7WHM5</accession>
<feature type="region of interest" description="Disordered" evidence="7">
    <location>
        <begin position="231"/>
        <end position="256"/>
    </location>
</feature>
<sequence>MSEYYVGPFGRILPVPEDSSSLRDSEDSSTLPRRLNNYHLPPPRKPTSLEFGSDKSLVPLESIESPGSAMNRQSSQQNNNSRHQQQDQLPSVSQLLTPVSYTSGPNSQRSFASRGNSPPSGSSSTTQRPSIGETYEQNIQTSGYASYSLVPRPRNRSSEPGDSSYGRGHYYASFHSPDQLPPLSQVGLDAASLRAHHFAQYDRNSSDAPLARYHRSQLPYLRELSNSEASPISESSSLFGEPTLRPTSSNGPNGPRLAHVVDERVIEGEGLCYIYSDGSHCPKLIDGELVNANWGITKAGKPRKRLAQACITCRDKKIKCIPNIPKCDQCQKSGRECRFENAPRGNQATKSSQQSPQPSSQKMGHHIPSAVSYSQSSVYMTNSYPTSNISTESPDEVLPNSSYLHDPGAMMYEAVGRGSDFNRPQKRRRRAPTIPIGFAGDDSKPEKDRVTVLVHAA</sequence>
<dbReference type="SUPFAM" id="SSF57701">
    <property type="entry name" value="Zn2/Cys6 DNA-binding domain"/>
    <property type="match status" value="1"/>
</dbReference>
<keyword evidence="10" id="KW-1185">Reference proteome</keyword>
<evidence type="ECO:0000256" key="4">
    <source>
        <dbReference type="ARBA" id="ARBA00023125"/>
    </source>
</evidence>
<feature type="region of interest" description="Disordered" evidence="7">
    <location>
        <begin position="1"/>
        <end position="173"/>
    </location>
</feature>
<organism evidence="9 10">
    <name type="scientific">Helicocarpus griseus UAMH5409</name>
    <dbReference type="NCBI Taxonomy" id="1447875"/>
    <lineage>
        <taxon>Eukaryota</taxon>
        <taxon>Fungi</taxon>
        <taxon>Dikarya</taxon>
        <taxon>Ascomycota</taxon>
        <taxon>Pezizomycotina</taxon>
        <taxon>Eurotiomycetes</taxon>
        <taxon>Eurotiomycetidae</taxon>
        <taxon>Onygenales</taxon>
        <taxon>Ajellomycetaceae</taxon>
        <taxon>Helicocarpus</taxon>
    </lineage>
</organism>
<feature type="compositionally biased region" description="Low complexity" evidence="7">
    <location>
        <begin position="71"/>
        <end position="88"/>
    </location>
</feature>
<dbReference type="PANTHER" id="PTHR47338">
    <property type="entry name" value="ZN(II)2CYS6 TRANSCRIPTION FACTOR (EUROFUNG)-RELATED"/>
    <property type="match status" value="1"/>
</dbReference>
<dbReference type="InterPro" id="IPR001138">
    <property type="entry name" value="Zn2Cys6_DnaBD"/>
</dbReference>
<dbReference type="SMART" id="SM00066">
    <property type="entry name" value="GAL4"/>
    <property type="match status" value="1"/>
</dbReference>
<keyword evidence="5" id="KW-0804">Transcription</keyword>
<evidence type="ECO:0000256" key="6">
    <source>
        <dbReference type="ARBA" id="ARBA00023242"/>
    </source>
</evidence>
<comment type="subcellular location">
    <subcellularLocation>
        <location evidence="1">Nucleus</location>
    </subcellularLocation>
</comment>
<evidence type="ECO:0000256" key="5">
    <source>
        <dbReference type="ARBA" id="ARBA00023163"/>
    </source>
</evidence>
<feature type="compositionally biased region" description="Low complexity" evidence="7">
    <location>
        <begin position="113"/>
        <end position="130"/>
    </location>
</feature>
<dbReference type="CDD" id="cd00067">
    <property type="entry name" value="GAL4"/>
    <property type="match status" value="1"/>
</dbReference>
<proteinExistence type="predicted"/>
<evidence type="ECO:0000259" key="8">
    <source>
        <dbReference type="PROSITE" id="PS50048"/>
    </source>
</evidence>
<dbReference type="GO" id="GO:0008270">
    <property type="term" value="F:zinc ion binding"/>
    <property type="evidence" value="ECO:0007669"/>
    <property type="project" value="InterPro"/>
</dbReference>
<protein>
    <recommendedName>
        <fullName evidence="8">Zn(2)-C6 fungal-type domain-containing protein</fullName>
    </recommendedName>
</protein>
<dbReference type="InterPro" id="IPR050815">
    <property type="entry name" value="TF_fung"/>
</dbReference>